<feature type="compositionally biased region" description="Basic and acidic residues" evidence="1">
    <location>
        <begin position="1"/>
        <end position="19"/>
    </location>
</feature>
<name>A0A6J4NYC9_9ACTN</name>
<organism evidence="2">
    <name type="scientific">uncultured Nocardioides sp</name>
    <dbReference type="NCBI Taxonomy" id="198441"/>
    <lineage>
        <taxon>Bacteria</taxon>
        <taxon>Bacillati</taxon>
        <taxon>Actinomycetota</taxon>
        <taxon>Actinomycetes</taxon>
        <taxon>Propionibacteriales</taxon>
        <taxon>Nocardioidaceae</taxon>
        <taxon>Nocardioides</taxon>
        <taxon>environmental samples</taxon>
    </lineage>
</organism>
<protein>
    <submittedName>
        <fullName evidence="2">Uncharacterized protein</fullName>
    </submittedName>
</protein>
<dbReference type="EMBL" id="CADCUM010000117">
    <property type="protein sequence ID" value="CAA9400984.1"/>
    <property type="molecule type" value="Genomic_DNA"/>
</dbReference>
<feature type="region of interest" description="Disordered" evidence="1">
    <location>
        <begin position="45"/>
        <end position="74"/>
    </location>
</feature>
<feature type="non-terminal residue" evidence="2">
    <location>
        <position position="1"/>
    </location>
</feature>
<evidence type="ECO:0000256" key="1">
    <source>
        <dbReference type="SAM" id="MobiDB-lite"/>
    </source>
</evidence>
<feature type="region of interest" description="Disordered" evidence="1">
    <location>
        <begin position="1"/>
        <end position="33"/>
    </location>
</feature>
<feature type="compositionally biased region" description="Basic residues" evidence="1">
    <location>
        <begin position="118"/>
        <end position="128"/>
    </location>
</feature>
<feature type="region of interest" description="Disordered" evidence="1">
    <location>
        <begin position="93"/>
        <end position="140"/>
    </location>
</feature>
<feature type="compositionally biased region" description="Basic residues" evidence="1">
    <location>
        <begin position="60"/>
        <end position="74"/>
    </location>
</feature>
<accession>A0A6J4NYC9</accession>
<evidence type="ECO:0000313" key="2">
    <source>
        <dbReference type="EMBL" id="CAA9400984.1"/>
    </source>
</evidence>
<sequence length="140" mass="15228">VDPRHRLDPDGPRGRRGRPDAPAAATRRRGRTVLDQSCRAARALRRGGGRPGAVGDLPRGARRLAAGRRPGGHRRDRCVVGDVALRAADPHALAARARPARHGRQGGRLERGSGVVRPRPRRHARRRDGVHLRLPAGSRL</sequence>
<feature type="non-terminal residue" evidence="2">
    <location>
        <position position="140"/>
    </location>
</feature>
<dbReference type="AlphaFoldDB" id="A0A6J4NYC9"/>
<proteinExistence type="predicted"/>
<reference evidence="2" key="1">
    <citation type="submission" date="2020-02" db="EMBL/GenBank/DDBJ databases">
        <authorList>
            <person name="Meier V. D."/>
        </authorList>
    </citation>
    <scope>NUCLEOTIDE SEQUENCE</scope>
    <source>
        <strain evidence="2">AVDCRST_MAG32</strain>
    </source>
</reference>
<gene>
    <name evidence="2" type="ORF">AVDCRST_MAG32-2950</name>
</gene>